<comment type="similarity">
    <text evidence="1">Belongs to the peptidase C14B family.</text>
</comment>
<dbReference type="InterPro" id="IPR011600">
    <property type="entry name" value="Pept_C14_caspase"/>
</dbReference>
<dbReference type="PANTHER" id="PTHR48104">
    <property type="entry name" value="METACASPASE-4"/>
    <property type="match status" value="1"/>
</dbReference>
<gene>
    <name evidence="3" type="ORF">BASA50_005271</name>
</gene>
<protein>
    <recommendedName>
        <fullName evidence="2">Peptidase C14 caspase domain-containing protein</fullName>
    </recommendedName>
</protein>
<dbReference type="Gene3D" id="3.40.50.12660">
    <property type="match status" value="2"/>
</dbReference>
<dbReference type="EMBL" id="JAFCIX010000242">
    <property type="protein sequence ID" value="KAH6596229.1"/>
    <property type="molecule type" value="Genomic_DNA"/>
</dbReference>
<keyword evidence="4" id="KW-1185">Reference proteome</keyword>
<accession>A0ABQ8FD64</accession>
<proteinExistence type="inferred from homology"/>
<dbReference type="Pfam" id="PF00656">
    <property type="entry name" value="Peptidase_C14"/>
    <property type="match status" value="1"/>
</dbReference>
<feature type="domain" description="Peptidase C14 caspase" evidence="2">
    <location>
        <begin position="118"/>
        <end position="401"/>
    </location>
</feature>
<sequence>MLKEVVPSMTTDRAAMIGTSSAGGTLPPTQNSTLLGGCMVAEAEEEDERDRHDMTLPSMPEKRHQAVITGNAMVVPSINPVLPKAVRNDSVSTIQWEAPPSNYYKQNPGLVSSCSGQKKALLVGIVYRGSEKVLEGCINDTTIMKKFLVQKFNFNPADIRVLSEDMADTSLHPTRANIIAGFNWLVAGTQPGDSLVFQYSGHGGQISDLDGDESDGLDELIFPLDHKDAGVIIDDEMNRFLVRNLPRGVRLTAIFDCCHSGSALDLPFTYAPNGRIKENTPMAKLSRMAKGTTSLLMRGNVKRAMTRIQDGFKQLKIRAQSQNEKVATKGSLVADVILFAGCKDSETSSDAKINGKATGAMTYALTKVLKEGATPTYGVLLNKIRRILAEHFSQTPQISSARYMDMSQPFIM</sequence>
<evidence type="ECO:0000313" key="3">
    <source>
        <dbReference type="EMBL" id="KAH6596229.1"/>
    </source>
</evidence>
<comment type="caution">
    <text evidence="3">The sequence shown here is derived from an EMBL/GenBank/DDBJ whole genome shotgun (WGS) entry which is preliminary data.</text>
</comment>
<organism evidence="3 4">
    <name type="scientific">Batrachochytrium salamandrivorans</name>
    <dbReference type="NCBI Taxonomy" id="1357716"/>
    <lineage>
        <taxon>Eukaryota</taxon>
        <taxon>Fungi</taxon>
        <taxon>Fungi incertae sedis</taxon>
        <taxon>Chytridiomycota</taxon>
        <taxon>Chytridiomycota incertae sedis</taxon>
        <taxon>Chytridiomycetes</taxon>
        <taxon>Rhizophydiales</taxon>
        <taxon>Rhizophydiales incertae sedis</taxon>
        <taxon>Batrachochytrium</taxon>
    </lineage>
</organism>
<dbReference type="InterPro" id="IPR050452">
    <property type="entry name" value="Metacaspase"/>
</dbReference>
<dbReference type="PANTHER" id="PTHR48104:SF30">
    <property type="entry name" value="METACASPASE-1"/>
    <property type="match status" value="1"/>
</dbReference>
<evidence type="ECO:0000259" key="2">
    <source>
        <dbReference type="Pfam" id="PF00656"/>
    </source>
</evidence>
<reference evidence="3 4" key="1">
    <citation type="submission" date="2021-02" db="EMBL/GenBank/DDBJ databases">
        <title>Variation within the Batrachochytrium salamandrivorans European outbreak.</title>
        <authorList>
            <person name="Kelly M."/>
            <person name="Pasmans F."/>
            <person name="Shea T.P."/>
            <person name="Munoz J.F."/>
            <person name="Carranza S."/>
            <person name="Cuomo C.A."/>
            <person name="Martel A."/>
        </authorList>
    </citation>
    <scope>NUCLEOTIDE SEQUENCE [LARGE SCALE GENOMIC DNA]</scope>
    <source>
        <strain evidence="3 4">AMFP18/2</strain>
    </source>
</reference>
<dbReference type="Proteomes" id="UP001648503">
    <property type="component" value="Unassembled WGS sequence"/>
</dbReference>
<evidence type="ECO:0000256" key="1">
    <source>
        <dbReference type="ARBA" id="ARBA00009005"/>
    </source>
</evidence>
<evidence type="ECO:0000313" key="4">
    <source>
        <dbReference type="Proteomes" id="UP001648503"/>
    </source>
</evidence>
<name>A0ABQ8FD64_9FUNG</name>